<evidence type="ECO:0000313" key="2">
    <source>
        <dbReference type="EMBL" id="MCU4754311.1"/>
    </source>
</evidence>
<name>A0AAP2ZBU8_9EURY</name>
<feature type="region of interest" description="Disordered" evidence="1">
    <location>
        <begin position="405"/>
        <end position="433"/>
    </location>
</feature>
<dbReference type="InterPro" id="IPR006311">
    <property type="entry name" value="TAT_signal"/>
</dbReference>
<dbReference type="RefSeq" id="WP_342810612.1">
    <property type="nucleotide sequence ID" value="NZ_JAOPJZ010000037.1"/>
</dbReference>
<keyword evidence="3" id="KW-1185">Reference proteome</keyword>
<organism evidence="2 3">
    <name type="scientific">Natronosalvus hydrolyticus</name>
    <dbReference type="NCBI Taxonomy" id="2979988"/>
    <lineage>
        <taxon>Archaea</taxon>
        <taxon>Methanobacteriati</taxon>
        <taxon>Methanobacteriota</taxon>
        <taxon>Stenosarchaea group</taxon>
        <taxon>Halobacteria</taxon>
        <taxon>Halobacteriales</taxon>
        <taxon>Natrialbaceae</taxon>
        <taxon>Natronosalvus</taxon>
    </lineage>
</organism>
<proteinExistence type="predicted"/>
<gene>
    <name evidence="2" type="ORF">OB919_20415</name>
</gene>
<sequence>MTDNRPITRRDSLKRIATTGAVLGGSGFALGSSSASADEHEKQIRLVAICYEKERSKFRVDNEHKKEVEVTWNVYGTDQSGTMTVPARDSTYFWVDAHKGDATVTLHYKDEQIDVKHANDQKKCKPDPKEALSLEPVCYVDGKHSEYEHGEAKFRITNHHWHKMQVTWKNYYNKQYGVRTIMPGESRYVWVKLDRKGKAKVGLYYDGKKVHQAKANTEDKCQPDPDQIRLVGICYEKHRSKFRVDNHNRQPVSVTWNAYGTDQSGEVDVKGNDSTYFWVDAYKGDVTVTLHYEDEQIDVKHANDQKQCEHDPKEVIELEPICYEGDNGKEKKHGRAKYRVTNHGHKNMELVWKHRYRYQKGTITVPKHSSQYLWVKLDKKGKARIGLYYDGKLLTEADANTDVVCEKNDHDNDNGYNGDNNNGDNGNDMPNAP</sequence>
<accession>A0AAP2ZBU8</accession>
<reference evidence="2 3" key="1">
    <citation type="submission" date="2022-09" db="EMBL/GenBank/DDBJ databases">
        <title>Enrichment on poylsaccharides allowed isolation of novel metabolic and taxonomic groups of Haloarchaea.</title>
        <authorList>
            <person name="Sorokin D.Y."/>
            <person name="Elcheninov A.G."/>
            <person name="Khizhniak T.V."/>
            <person name="Kolganova T.V."/>
            <person name="Kublanov I.V."/>
        </authorList>
    </citation>
    <scope>NUCLEOTIDE SEQUENCE [LARGE SCALE GENOMIC DNA]</scope>
    <source>
        <strain evidence="2 3">AArc-curdl1</strain>
    </source>
</reference>
<evidence type="ECO:0000256" key="1">
    <source>
        <dbReference type="SAM" id="MobiDB-lite"/>
    </source>
</evidence>
<feature type="compositionally biased region" description="Low complexity" evidence="1">
    <location>
        <begin position="414"/>
        <end position="433"/>
    </location>
</feature>
<comment type="caution">
    <text evidence="2">The sequence shown here is derived from an EMBL/GenBank/DDBJ whole genome shotgun (WGS) entry which is preliminary data.</text>
</comment>
<dbReference type="EMBL" id="JAOPJZ010000037">
    <property type="protein sequence ID" value="MCU4754311.1"/>
    <property type="molecule type" value="Genomic_DNA"/>
</dbReference>
<evidence type="ECO:0000313" key="3">
    <source>
        <dbReference type="Proteomes" id="UP001321047"/>
    </source>
</evidence>
<dbReference type="PROSITE" id="PS51318">
    <property type="entry name" value="TAT"/>
    <property type="match status" value="1"/>
</dbReference>
<dbReference type="AlphaFoldDB" id="A0AAP2ZBU8"/>
<dbReference type="Proteomes" id="UP001321047">
    <property type="component" value="Unassembled WGS sequence"/>
</dbReference>
<protein>
    <submittedName>
        <fullName evidence="2">Uncharacterized protein</fullName>
    </submittedName>
</protein>